<accession>A0A166MXY4</accession>
<keyword evidence="6" id="KW-1185">Reference proteome</keyword>
<dbReference type="OrthoDB" id="5350673at2759"/>
<sequence>MGRRSHTKSRKGCFECKRRHIKKTDEDVFCDLQCNEVRPVCANCRRLESDCTWPPRKPPVTSASDAISSPATVASGSSSHQDLVAAAAAGGPGHVPETFGPSPLAVADLRLLHHFTLHASQEIGQPVYDRIGWQDDVVNLAFDHHFLLRGILAVSALHLATARRDDYPADLLLQSAVHMDAALGEFRVLLQNIPDSEQTYNAIFLLACLLAIHGFGSLKTQPSSDPIDAFIHCAGLIQGVKLVQIPHNWANLKRDDISALVSISRRQRQVFIYEKPEICLLRERISAMSLPSPPISPRTAAIGPVTENGSPALAESTAGLNIDTEADRIVYLHTIDELNETFSEIESCGPHKPFAIGLMCAWPASLSNSFMTLLSRRRPLALVILAHFAVLLRNHETSWYLSGWDRKLLDAIEKAIPPGFEVFLAWPKRCIKGVVI</sequence>
<evidence type="ECO:0000256" key="1">
    <source>
        <dbReference type="ARBA" id="ARBA00023015"/>
    </source>
</evidence>
<keyword evidence="3" id="KW-0804">Transcription</keyword>
<gene>
    <name evidence="5" type="ORF">AAP_06383</name>
</gene>
<dbReference type="GO" id="GO:0008270">
    <property type="term" value="F:zinc ion binding"/>
    <property type="evidence" value="ECO:0007669"/>
    <property type="project" value="InterPro"/>
</dbReference>
<dbReference type="AlphaFoldDB" id="A0A166MXY4"/>
<dbReference type="InterPro" id="IPR036864">
    <property type="entry name" value="Zn2-C6_fun-type_DNA-bd_sf"/>
</dbReference>
<reference evidence="5 6" key="1">
    <citation type="journal article" date="2016" name="Genome Biol. Evol.">
        <title>Divergent and convergent evolution of fungal pathogenicity.</title>
        <authorList>
            <person name="Shang Y."/>
            <person name="Xiao G."/>
            <person name="Zheng P."/>
            <person name="Cen K."/>
            <person name="Zhan S."/>
            <person name="Wang C."/>
        </authorList>
    </citation>
    <scope>NUCLEOTIDE SEQUENCE [LARGE SCALE GENOMIC DNA]</scope>
    <source>
        <strain evidence="5 6">ARSEF 7405</strain>
    </source>
</reference>
<dbReference type="Gene3D" id="4.10.240.10">
    <property type="entry name" value="Zn(2)-C6 fungal-type DNA-binding domain"/>
    <property type="match status" value="1"/>
</dbReference>
<dbReference type="PANTHER" id="PTHR47784:SF5">
    <property type="entry name" value="STEROL UPTAKE CONTROL PROTEIN 2"/>
    <property type="match status" value="1"/>
</dbReference>
<evidence type="ECO:0008006" key="7">
    <source>
        <dbReference type="Google" id="ProtNLM"/>
    </source>
</evidence>
<dbReference type="Proteomes" id="UP000242877">
    <property type="component" value="Unassembled WGS sequence"/>
</dbReference>
<dbReference type="Pfam" id="PF11951">
    <property type="entry name" value="Fungal_trans_2"/>
    <property type="match status" value="1"/>
</dbReference>
<protein>
    <recommendedName>
        <fullName evidence="7">Zn(2)-C6 fungal-type domain-containing protein</fullName>
    </recommendedName>
</protein>
<dbReference type="EMBL" id="AZGZ01000055">
    <property type="protein sequence ID" value="KZZ86620.1"/>
    <property type="molecule type" value="Genomic_DNA"/>
</dbReference>
<evidence type="ECO:0000256" key="2">
    <source>
        <dbReference type="ARBA" id="ARBA00023125"/>
    </source>
</evidence>
<evidence type="ECO:0000313" key="5">
    <source>
        <dbReference type="EMBL" id="KZZ86620.1"/>
    </source>
</evidence>
<keyword evidence="2" id="KW-0238">DNA-binding</keyword>
<evidence type="ECO:0000256" key="4">
    <source>
        <dbReference type="ARBA" id="ARBA00023242"/>
    </source>
</evidence>
<dbReference type="VEuPathDB" id="FungiDB:AAP_06383"/>
<dbReference type="CDD" id="cd00067">
    <property type="entry name" value="GAL4"/>
    <property type="match status" value="1"/>
</dbReference>
<keyword evidence="4" id="KW-0539">Nucleus</keyword>
<dbReference type="InterPro" id="IPR053157">
    <property type="entry name" value="Sterol_Uptake_Regulator"/>
</dbReference>
<comment type="caution">
    <text evidence="5">The sequence shown here is derived from an EMBL/GenBank/DDBJ whole genome shotgun (WGS) entry which is preliminary data.</text>
</comment>
<name>A0A166MXY4_9EURO</name>
<proteinExistence type="predicted"/>
<dbReference type="GO" id="GO:0003677">
    <property type="term" value="F:DNA binding"/>
    <property type="evidence" value="ECO:0007669"/>
    <property type="project" value="UniProtKB-KW"/>
</dbReference>
<evidence type="ECO:0000313" key="6">
    <source>
        <dbReference type="Proteomes" id="UP000242877"/>
    </source>
</evidence>
<evidence type="ECO:0000256" key="3">
    <source>
        <dbReference type="ARBA" id="ARBA00023163"/>
    </source>
</evidence>
<dbReference type="InterPro" id="IPR021858">
    <property type="entry name" value="Fun_TF"/>
</dbReference>
<keyword evidence="1" id="KW-0805">Transcription regulation</keyword>
<dbReference type="InterPro" id="IPR001138">
    <property type="entry name" value="Zn2Cys6_DnaBD"/>
</dbReference>
<organism evidence="5 6">
    <name type="scientific">Ascosphaera apis ARSEF 7405</name>
    <dbReference type="NCBI Taxonomy" id="392613"/>
    <lineage>
        <taxon>Eukaryota</taxon>
        <taxon>Fungi</taxon>
        <taxon>Dikarya</taxon>
        <taxon>Ascomycota</taxon>
        <taxon>Pezizomycotina</taxon>
        <taxon>Eurotiomycetes</taxon>
        <taxon>Eurotiomycetidae</taxon>
        <taxon>Onygenales</taxon>
        <taxon>Ascosphaeraceae</taxon>
        <taxon>Ascosphaera</taxon>
    </lineage>
</organism>
<dbReference type="GO" id="GO:0001228">
    <property type="term" value="F:DNA-binding transcription activator activity, RNA polymerase II-specific"/>
    <property type="evidence" value="ECO:0007669"/>
    <property type="project" value="TreeGrafter"/>
</dbReference>
<dbReference type="PANTHER" id="PTHR47784">
    <property type="entry name" value="STEROL UPTAKE CONTROL PROTEIN 2"/>
    <property type="match status" value="1"/>
</dbReference>